<accession>A0ABY4S595</accession>
<feature type="transmembrane region" description="Helical" evidence="3">
    <location>
        <begin position="48"/>
        <end position="69"/>
    </location>
</feature>
<feature type="transmembrane region" description="Helical" evidence="3">
    <location>
        <begin position="108"/>
        <end position="128"/>
    </location>
</feature>
<protein>
    <recommendedName>
        <fullName evidence="1">diguanylate cyclase</fullName>
        <ecNumber evidence="1">2.7.7.65</ecNumber>
    </recommendedName>
</protein>
<feature type="transmembrane region" description="Helical" evidence="3">
    <location>
        <begin position="75"/>
        <end position="96"/>
    </location>
</feature>
<organism evidence="5 6">
    <name type="scientific">Aquincola tertiaricarbonis</name>
    <dbReference type="NCBI Taxonomy" id="391953"/>
    <lineage>
        <taxon>Bacteria</taxon>
        <taxon>Pseudomonadati</taxon>
        <taxon>Pseudomonadota</taxon>
        <taxon>Betaproteobacteria</taxon>
        <taxon>Burkholderiales</taxon>
        <taxon>Sphaerotilaceae</taxon>
        <taxon>Aquincola</taxon>
    </lineage>
</organism>
<dbReference type="SMART" id="SM00267">
    <property type="entry name" value="GGDEF"/>
    <property type="match status" value="1"/>
</dbReference>
<evidence type="ECO:0000313" key="5">
    <source>
        <dbReference type="EMBL" id="URI07187.1"/>
    </source>
</evidence>
<proteinExistence type="predicted"/>
<evidence type="ECO:0000256" key="1">
    <source>
        <dbReference type="ARBA" id="ARBA00012528"/>
    </source>
</evidence>
<evidence type="ECO:0000313" key="6">
    <source>
        <dbReference type="Proteomes" id="UP001056201"/>
    </source>
</evidence>
<dbReference type="NCBIfam" id="TIGR00254">
    <property type="entry name" value="GGDEF"/>
    <property type="match status" value="1"/>
</dbReference>
<evidence type="ECO:0000256" key="3">
    <source>
        <dbReference type="SAM" id="Phobius"/>
    </source>
</evidence>
<gene>
    <name evidence="5" type="ORF">MW290_00750</name>
</gene>
<dbReference type="PROSITE" id="PS50887">
    <property type="entry name" value="GGDEF"/>
    <property type="match status" value="1"/>
</dbReference>
<dbReference type="EMBL" id="CP097635">
    <property type="protein sequence ID" value="URI07187.1"/>
    <property type="molecule type" value="Genomic_DNA"/>
</dbReference>
<dbReference type="Gene3D" id="3.30.70.270">
    <property type="match status" value="1"/>
</dbReference>
<feature type="transmembrane region" description="Helical" evidence="3">
    <location>
        <begin position="134"/>
        <end position="151"/>
    </location>
</feature>
<dbReference type="InterPro" id="IPR043128">
    <property type="entry name" value="Rev_trsase/Diguanyl_cyclase"/>
</dbReference>
<keyword evidence="3" id="KW-0472">Membrane</keyword>
<dbReference type="CDD" id="cd01949">
    <property type="entry name" value="GGDEF"/>
    <property type="match status" value="1"/>
</dbReference>
<comment type="catalytic activity">
    <reaction evidence="2">
        <text>2 GTP = 3',3'-c-di-GMP + 2 diphosphate</text>
        <dbReference type="Rhea" id="RHEA:24898"/>
        <dbReference type="ChEBI" id="CHEBI:33019"/>
        <dbReference type="ChEBI" id="CHEBI:37565"/>
        <dbReference type="ChEBI" id="CHEBI:58805"/>
        <dbReference type="EC" id="2.7.7.65"/>
    </reaction>
</comment>
<keyword evidence="6" id="KW-1185">Reference proteome</keyword>
<sequence>MPNPLSQELRLQGLVKQELELKRRRRLEFHPEVEARYEQDEGPSRRRWLVRGGVVGLMIWNLFVFNDWFMRNDQFGAVLSWRLLMTAYGACILTAIWRNWVSPRAREWILAGALPMVMLCACVILRLTSNEMRMYDPFVFSLAFLVINISLPLRFRQALWMSGITLPLTALSVGTDERLPEQARIFAIGLMAGTTLFTLQACYRIERSSRYSYLLRLRETLAFRAAERRADGFARLSQTDPLTGLPNRRAFDLAMPSRWQEAALTRRWLALVLIDVDNFKQYNDLYGHPAGDACLKRVGEAMREHLPPQAFLGRIGGEEFAVLVQADSAAQCQRVAEGLRQAVEAMALPHGATERGVVTISLGLALRSPSVDGRADSFMASADAALYDAKHRGRNRCAQASNYGDLEAPAAARAGS</sequence>
<dbReference type="Pfam" id="PF00990">
    <property type="entry name" value="GGDEF"/>
    <property type="match status" value="1"/>
</dbReference>
<keyword evidence="3" id="KW-1133">Transmembrane helix</keyword>
<dbReference type="Proteomes" id="UP001056201">
    <property type="component" value="Chromosome 1"/>
</dbReference>
<dbReference type="InterPro" id="IPR029787">
    <property type="entry name" value="Nucleotide_cyclase"/>
</dbReference>
<dbReference type="PANTHER" id="PTHR45138:SF9">
    <property type="entry name" value="DIGUANYLATE CYCLASE DGCM-RELATED"/>
    <property type="match status" value="1"/>
</dbReference>
<name>A0ABY4S595_AQUTE</name>
<dbReference type="SUPFAM" id="SSF55073">
    <property type="entry name" value="Nucleotide cyclase"/>
    <property type="match status" value="1"/>
</dbReference>
<evidence type="ECO:0000256" key="2">
    <source>
        <dbReference type="ARBA" id="ARBA00034247"/>
    </source>
</evidence>
<dbReference type="InterPro" id="IPR050469">
    <property type="entry name" value="Diguanylate_Cyclase"/>
</dbReference>
<feature type="domain" description="GGDEF" evidence="4">
    <location>
        <begin position="267"/>
        <end position="402"/>
    </location>
</feature>
<dbReference type="RefSeq" id="WP_250195452.1">
    <property type="nucleotide sequence ID" value="NZ_CP097635.1"/>
</dbReference>
<dbReference type="PANTHER" id="PTHR45138">
    <property type="entry name" value="REGULATORY COMPONENTS OF SENSORY TRANSDUCTION SYSTEM"/>
    <property type="match status" value="1"/>
</dbReference>
<reference evidence="5" key="1">
    <citation type="submission" date="2022-05" db="EMBL/GenBank/DDBJ databases">
        <title>An RpoN-dependent PEP-CTERM gene is involved in floc formation of an Aquincola tertiaricarbonis strain.</title>
        <authorList>
            <person name="Qiu D."/>
            <person name="Xia M."/>
        </authorList>
    </citation>
    <scope>NUCLEOTIDE SEQUENCE</scope>
    <source>
        <strain evidence="5">RN12</strain>
    </source>
</reference>
<keyword evidence="3" id="KW-0812">Transmembrane</keyword>
<evidence type="ECO:0000259" key="4">
    <source>
        <dbReference type="PROSITE" id="PS50887"/>
    </source>
</evidence>
<dbReference type="EC" id="2.7.7.65" evidence="1"/>
<dbReference type="InterPro" id="IPR000160">
    <property type="entry name" value="GGDEF_dom"/>
</dbReference>